<dbReference type="Proteomes" id="UP000263232">
    <property type="component" value="Chromosome"/>
</dbReference>
<organism evidence="1 2">
    <name type="scientific">Suicoccus acidiformans</name>
    <dbReference type="NCBI Taxonomy" id="2036206"/>
    <lineage>
        <taxon>Bacteria</taxon>
        <taxon>Bacillati</taxon>
        <taxon>Bacillota</taxon>
        <taxon>Bacilli</taxon>
        <taxon>Lactobacillales</taxon>
        <taxon>Aerococcaceae</taxon>
        <taxon>Suicoccus</taxon>
    </lineage>
</organism>
<name>A0A347WIK0_9LACT</name>
<dbReference type="OrthoDB" id="1701539at2"/>
<dbReference type="Gene3D" id="3.30.2000.30">
    <property type="match status" value="1"/>
</dbReference>
<sequence>MELTTEQLLFGEIEILIEDTLGYTVYPSLPDLDAEYPFVVMGSVQTVQIPDKTHYRYKFFVNLDVWGDDNNRADVSMMATKIRESLRYFKAENLHFKLVQHDVELRTDNSTSSQLWRGLLFLEFIIL</sequence>
<protein>
    <recommendedName>
        <fullName evidence="3">DUF3168 domain-containing protein</fullName>
    </recommendedName>
</protein>
<evidence type="ECO:0000313" key="2">
    <source>
        <dbReference type="Proteomes" id="UP000263232"/>
    </source>
</evidence>
<gene>
    <name evidence="1" type="ORF">CL176_02080</name>
</gene>
<keyword evidence="2" id="KW-1185">Reference proteome</keyword>
<dbReference type="AlphaFoldDB" id="A0A347WIK0"/>
<proteinExistence type="predicted"/>
<accession>A0A347WIK0</accession>
<evidence type="ECO:0008006" key="3">
    <source>
        <dbReference type="Google" id="ProtNLM"/>
    </source>
</evidence>
<dbReference type="InterPro" id="IPR053745">
    <property type="entry name" value="Viral_Tail_Comp_sf"/>
</dbReference>
<dbReference type="KEGG" id="abae:CL176_02080"/>
<reference evidence="1 2" key="1">
    <citation type="submission" date="2017-09" db="EMBL/GenBank/DDBJ databases">
        <title>Complete genome sequence of Oxytococcus suis strain ZY16052.</title>
        <authorList>
            <person name="Li F."/>
        </authorList>
    </citation>
    <scope>NUCLEOTIDE SEQUENCE [LARGE SCALE GENOMIC DNA]</scope>
    <source>
        <strain evidence="1 2">ZY16052</strain>
    </source>
</reference>
<dbReference type="RefSeq" id="WP_118989829.1">
    <property type="nucleotide sequence ID" value="NZ_CP023434.1"/>
</dbReference>
<dbReference type="EMBL" id="CP023434">
    <property type="protein sequence ID" value="AXY24907.1"/>
    <property type="molecule type" value="Genomic_DNA"/>
</dbReference>
<evidence type="ECO:0000313" key="1">
    <source>
        <dbReference type="EMBL" id="AXY24907.1"/>
    </source>
</evidence>